<dbReference type="Gene3D" id="3.40.630.30">
    <property type="match status" value="1"/>
</dbReference>
<feature type="region of interest" description="Disordered" evidence="1">
    <location>
        <begin position="128"/>
        <end position="151"/>
    </location>
</feature>
<dbReference type="PANTHER" id="PTHR31435">
    <property type="entry name" value="PROTEIN NATD1"/>
    <property type="match status" value="1"/>
</dbReference>
<dbReference type="OrthoDB" id="5405911at2"/>
<evidence type="ECO:0000256" key="1">
    <source>
        <dbReference type="SAM" id="MobiDB-lite"/>
    </source>
</evidence>
<keyword evidence="4" id="KW-0808">Transferase</keyword>
<evidence type="ECO:0000313" key="5">
    <source>
        <dbReference type="Proteomes" id="UP000305836"/>
    </source>
</evidence>
<feature type="compositionally biased region" description="Basic and acidic residues" evidence="1">
    <location>
        <begin position="140"/>
        <end position="151"/>
    </location>
</feature>
<proteinExistence type="predicted"/>
<dbReference type="Pfam" id="PF14542">
    <property type="entry name" value="Acetyltransf_CG"/>
    <property type="match status" value="1"/>
</dbReference>
<reference evidence="4 5" key="1">
    <citation type="submission" date="2019-04" db="EMBL/GenBank/DDBJ databases">
        <title>Kribbella sp. NEAU-THZ 27 nov., a novel actinomycete isolated from soil.</title>
        <authorList>
            <person name="Duan L."/>
        </authorList>
    </citation>
    <scope>NUCLEOTIDE SEQUENCE [LARGE SCALE GENOMIC DNA]</scope>
    <source>
        <strain evidence="5">NEAU-THZ27</strain>
    </source>
</reference>
<dbReference type="PROSITE" id="PS51186">
    <property type="entry name" value="GNAT"/>
    <property type="match status" value="1"/>
</dbReference>
<comment type="caution">
    <text evidence="4">The sequence shown here is derived from an EMBL/GenBank/DDBJ whole genome shotgun (WGS) entry which is preliminary data.</text>
</comment>
<dbReference type="InterPro" id="IPR016181">
    <property type="entry name" value="Acyl_CoA_acyltransferase"/>
</dbReference>
<dbReference type="Proteomes" id="UP000305836">
    <property type="component" value="Unassembled WGS sequence"/>
</dbReference>
<dbReference type="AlphaFoldDB" id="A0A4U3LZB8"/>
<dbReference type="PROSITE" id="PS51729">
    <property type="entry name" value="GNAT_YJDJ"/>
    <property type="match status" value="1"/>
</dbReference>
<dbReference type="SUPFAM" id="SSF55729">
    <property type="entry name" value="Acyl-CoA N-acyltransferases (Nat)"/>
    <property type="match status" value="1"/>
</dbReference>
<dbReference type="PANTHER" id="PTHR31435:SF10">
    <property type="entry name" value="BSR4717 PROTEIN"/>
    <property type="match status" value="1"/>
</dbReference>
<dbReference type="InterPro" id="IPR000182">
    <property type="entry name" value="GNAT_dom"/>
</dbReference>
<sequence length="151" mass="16615">MQRYRSGPRLRVSWAAAYSDFGRYSPIRDERYGTLSTGLQIRNNATDGAFEAVIDGEVVGRVGYRLRQERVVLTHTEVDEAHRGKGIANQLVQAALDDAFAAGRSVTNFCPFIADYIADHPSYRTLVDPEHPGGAAVPDRAPRSDVVHDAS</sequence>
<dbReference type="CDD" id="cd04301">
    <property type="entry name" value="NAT_SF"/>
    <property type="match status" value="1"/>
</dbReference>
<evidence type="ECO:0000259" key="3">
    <source>
        <dbReference type="PROSITE" id="PS51729"/>
    </source>
</evidence>
<feature type="domain" description="N-acetyltransferase" evidence="2">
    <location>
        <begin position="8"/>
        <end position="144"/>
    </location>
</feature>
<dbReference type="GO" id="GO:0016747">
    <property type="term" value="F:acyltransferase activity, transferring groups other than amino-acyl groups"/>
    <property type="evidence" value="ECO:0007669"/>
    <property type="project" value="InterPro"/>
</dbReference>
<dbReference type="InterPro" id="IPR045057">
    <property type="entry name" value="Gcn5-rel_NAT"/>
</dbReference>
<name>A0A4U3LZB8_9ACTN</name>
<dbReference type="EMBL" id="SZPZ01000001">
    <property type="protein sequence ID" value="TKK81678.1"/>
    <property type="molecule type" value="Genomic_DNA"/>
</dbReference>
<organism evidence="4 5">
    <name type="scientific">Kribbella jiaozuonensis</name>
    <dbReference type="NCBI Taxonomy" id="2575441"/>
    <lineage>
        <taxon>Bacteria</taxon>
        <taxon>Bacillati</taxon>
        <taxon>Actinomycetota</taxon>
        <taxon>Actinomycetes</taxon>
        <taxon>Propionibacteriales</taxon>
        <taxon>Kribbellaceae</taxon>
        <taxon>Kribbella</taxon>
    </lineage>
</organism>
<gene>
    <name evidence="4" type="ORF">FDA38_02245</name>
</gene>
<protein>
    <submittedName>
        <fullName evidence="4">N-acetyltransferase</fullName>
    </submittedName>
</protein>
<accession>A0A4U3LZB8</accession>
<evidence type="ECO:0000259" key="2">
    <source>
        <dbReference type="PROSITE" id="PS51186"/>
    </source>
</evidence>
<evidence type="ECO:0000313" key="4">
    <source>
        <dbReference type="EMBL" id="TKK81678.1"/>
    </source>
</evidence>
<dbReference type="InterPro" id="IPR031165">
    <property type="entry name" value="GNAT_YJDJ"/>
</dbReference>
<keyword evidence="5" id="KW-1185">Reference proteome</keyword>
<feature type="domain" description="N-acetyltransferase" evidence="3">
    <location>
        <begin position="42"/>
        <end position="128"/>
    </location>
</feature>